<protein>
    <recommendedName>
        <fullName evidence="3 10">Carbonic anhydrase</fullName>
        <ecNumber evidence="2 10">4.2.1.1</ecNumber>
    </recommendedName>
    <alternativeName>
        <fullName evidence="7 10">Carbonate dehydratase</fullName>
    </alternativeName>
</protein>
<evidence type="ECO:0000313" key="11">
    <source>
        <dbReference type="EMBL" id="BAU50002.1"/>
    </source>
</evidence>
<gene>
    <name evidence="11" type="ORF">SVA_3466</name>
</gene>
<proteinExistence type="inferred from homology"/>
<dbReference type="RefSeq" id="WP_096462345.1">
    <property type="nucleotide sequence ID" value="NZ_AP014936.1"/>
</dbReference>
<dbReference type="SUPFAM" id="SSF53056">
    <property type="entry name" value="beta-carbonic anhydrase, cab"/>
    <property type="match status" value="1"/>
</dbReference>
<evidence type="ECO:0000256" key="8">
    <source>
        <dbReference type="ARBA" id="ARBA00048348"/>
    </source>
</evidence>
<dbReference type="CDD" id="cd00884">
    <property type="entry name" value="beta_CA_cladeB"/>
    <property type="match status" value="1"/>
</dbReference>
<dbReference type="SMART" id="SM00947">
    <property type="entry name" value="Pro_CA"/>
    <property type="match status" value="1"/>
</dbReference>
<dbReference type="FunFam" id="3.40.1050.10:FF:000003">
    <property type="entry name" value="Carbonic anhydrase"/>
    <property type="match status" value="1"/>
</dbReference>
<dbReference type="GO" id="GO:0015976">
    <property type="term" value="P:carbon utilization"/>
    <property type="evidence" value="ECO:0007669"/>
    <property type="project" value="InterPro"/>
</dbReference>
<comment type="similarity">
    <text evidence="1 10">Belongs to the beta-class carbonic anhydrase family.</text>
</comment>
<keyword evidence="12" id="KW-1185">Reference proteome</keyword>
<dbReference type="GO" id="GO:0008270">
    <property type="term" value="F:zinc ion binding"/>
    <property type="evidence" value="ECO:0007669"/>
    <property type="project" value="UniProtKB-UniRule"/>
</dbReference>
<evidence type="ECO:0000256" key="4">
    <source>
        <dbReference type="ARBA" id="ARBA00022723"/>
    </source>
</evidence>
<name>A0A1C7AFD0_9GAMM</name>
<evidence type="ECO:0000256" key="7">
    <source>
        <dbReference type="ARBA" id="ARBA00031969"/>
    </source>
</evidence>
<dbReference type="GO" id="GO:0004089">
    <property type="term" value="F:carbonate dehydratase activity"/>
    <property type="evidence" value="ECO:0007669"/>
    <property type="project" value="UniProtKB-UniRule"/>
</dbReference>
<feature type="binding site" evidence="9">
    <location>
        <position position="45"/>
    </location>
    <ligand>
        <name>Zn(2+)</name>
        <dbReference type="ChEBI" id="CHEBI:29105"/>
    </ligand>
</feature>
<comment type="function">
    <text evidence="10">Reversible hydration of carbon dioxide.</text>
</comment>
<keyword evidence="6 10" id="KW-0456">Lyase</keyword>
<evidence type="ECO:0000256" key="6">
    <source>
        <dbReference type="ARBA" id="ARBA00023239"/>
    </source>
</evidence>
<dbReference type="InterPro" id="IPR045066">
    <property type="entry name" value="Beta_CA_cladeB"/>
</dbReference>
<evidence type="ECO:0000256" key="2">
    <source>
        <dbReference type="ARBA" id="ARBA00012925"/>
    </source>
</evidence>
<sequence length="231" mass="25534">MKDIEDLVAGFRRFRTTYFDERPDLFERLTRVGQSPRVMVVACCDSRVDPAIITDSDPGDLFVVRNVANLVPPWEESGHYHGTSAALEFAVRCLSVRHVIVLGHAQCGGIRALLGDIRWEGEAGRFVEPWMSIAEEARREAIAAHPAVPRETLMRECELGAIRVSLRNLASFDFVRRAVEAGRLKLHGWYFDLQQGELLRYDGATGAFTLLAGPGGVQTSAPSAASPNEAR</sequence>
<dbReference type="Gene3D" id="3.40.1050.10">
    <property type="entry name" value="Carbonic anhydrase"/>
    <property type="match status" value="1"/>
</dbReference>
<dbReference type="PANTHER" id="PTHR11002">
    <property type="entry name" value="CARBONIC ANHYDRASE"/>
    <property type="match status" value="1"/>
</dbReference>
<dbReference type="EC" id="4.2.1.1" evidence="2 10"/>
<dbReference type="EMBL" id="AP014936">
    <property type="protein sequence ID" value="BAU50002.1"/>
    <property type="molecule type" value="Genomic_DNA"/>
</dbReference>
<dbReference type="Pfam" id="PF00484">
    <property type="entry name" value="Pro_CA"/>
    <property type="match status" value="1"/>
</dbReference>
<dbReference type="PROSITE" id="PS00705">
    <property type="entry name" value="PROK_CO2_ANHYDRASE_2"/>
    <property type="match status" value="1"/>
</dbReference>
<dbReference type="InterPro" id="IPR015892">
    <property type="entry name" value="Carbonic_anhydrase_CS"/>
</dbReference>
<evidence type="ECO:0000256" key="3">
    <source>
        <dbReference type="ARBA" id="ARBA00014628"/>
    </source>
</evidence>
<comment type="catalytic activity">
    <reaction evidence="8 10">
        <text>hydrogencarbonate + H(+) = CO2 + H2O</text>
        <dbReference type="Rhea" id="RHEA:10748"/>
        <dbReference type="ChEBI" id="CHEBI:15377"/>
        <dbReference type="ChEBI" id="CHEBI:15378"/>
        <dbReference type="ChEBI" id="CHEBI:16526"/>
        <dbReference type="ChEBI" id="CHEBI:17544"/>
        <dbReference type="EC" id="4.2.1.1"/>
    </reaction>
</comment>
<evidence type="ECO:0000256" key="9">
    <source>
        <dbReference type="PIRSR" id="PIRSR601765-1"/>
    </source>
</evidence>
<keyword evidence="5 9" id="KW-0862">Zinc</keyword>
<reference evidence="11 12" key="1">
    <citation type="submission" date="2015-08" db="EMBL/GenBank/DDBJ databases">
        <title>Complete genome sequence of Sulfurifustis variabilis.</title>
        <authorList>
            <person name="Miura A."/>
            <person name="Kojima H."/>
            <person name="Fukui M."/>
        </authorList>
    </citation>
    <scope>NUCLEOTIDE SEQUENCE [LARGE SCALE GENOMIC DNA]</scope>
    <source>
        <strain evidence="12">skN76</strain>
    </source>
</reference>
<evidence type="ECO:0000256" key="5">
    <source>
        <dbReference type="ARBA" id="ARBA00022833"/>
    </source>
</evidence>
<evidence type="ECO:0000256" key="1">
    <source>
        <dbReference type="ARBA" id="ARBA00006217"/>
    </source>
</evidence>
<feature type="binding site" evidence="9">
    <location>
        <position position="107"/>
    </location>
    <ligand>
        <name>Zn(2+)</name>
        <dbReference type="ChEBI" id="CHEBI:29105"/>
    </ligand>
</feature>
<comment type="cofactor">
    <cofactor evidence="9">
        <name>Zn(2+)</name>
        <dbReference type="ChEBI" id="CHEBI:29105"/>
    </cofactor>
    <text evidence="9">Binds 1 zinc ion per subunit.</text>
</comment>
<evidence type="ECO:0000313" key="12">
    <source>
        <dbReference type="Proteomes" id="UP000218899"/>
    </source>
</evidence>
<evidence type="ECO:0000256" key="10">
    <source>
        <dbReference type="RuleBase" id="RU003956"/>
    </source>
</evidence>
<feature type="binding site" evidence="9">
    <location>
        <position position="43"/>
    </location>
    <ligand>
        <name>Zn(2+)</name>
        <dbReference type="ChEBI" id="CHEBI:29105"/>
    </ligand>
</feature>
<dbReference type="KEGG" id="sva:SVA_3466"/>
<organism evidence="11 12">
    <name type="scientific">Sulfurifustis variabilis</name>
    <dbReference type="NCBI Taxonomy" id="1675686"/>
    <lineage>
        <taxon>Bacteria</taxon>
        <taxon>Pseudomonadati</taxon>
        <taxon>Pseudomonadota</taxon>
        <taxon>Gammaproteobacteria</taxon>
        <taxon>Acidiferrobacterales</taxon>
        <taxon>Acidiferrobacteraceae</taxon>
        <taxon>Sulfurifustis</taxon>
    </lineage>
</organism>
<dbReference type="PANTHER" id="PTHR11002:SF76">
    <property type="entry name" value="CARBONIC ANHYDRASE"/>
    <property type="match status" value="1"/>
</dbReference>
<dbReference type="OrthoDB" id="9797527at2"/>
<dbReference type="InterPro" id="IPR001765">
    <property type="entry name" value="Carbonic_anhydrase"/>
</dbReference>
<dbReference type="Proteomes" id="UP000218899">
    <property type="component" value="Chromosome"/>
</dbReference>
<accession>A0A1C7AFD0</accession>
<keyword evidence="4 9" id="KW-0479">Metal-binding</keyword>
<feature type="binding site" evidence="9">
    <location>
        <position position="104"/>
    </location>
    <ligand>
        <name>Zn(2+)</name>
        <dbReference type="ChEBI" id="CHEBI:29105"/>
    </ligand>
</feature>
<dbReference type="InterPro" id="IPR036874">
    <property type="entry name" value="Carbonic_anhydrase_sf"/>
</dbReference>
<dbReference type="AlphaFoldDB" id="A0A1C7AFD0"/>